<comment type="caution">
    <text evidence="1">The sequence shown here is derived from an EMBL/GenBank/DDBJ whole genome shotgun (WGS) entry which is preliminary data.</text>
</comment>
<sequence length="204" mass="22201">MPKIEIHQTAIIGHALRPLQGMICSKENPMDPKVIIEGDLYIGPYSVVGEGVCLGKNVIIDVYCNIERGVIIGENTLIVHRATVGGYSKIGRECVIGGVIGEGTVIGDRCRVFGSVVHKQDDPSYSWDHRPEPEPSVTIHDDCFIGFESFVAGDIEIGPKAYICANSVITKTVPPGYIAYGRNQMVYHTEWKGNLGKSPVFDGV</sequence>
<dbReference type="InterPro" id="IPR011004">
    <property type="entry name" value="Trimer_LpxA-like_sf"/>
</dbReference>
<dbReference type="PANTHER" id="PTHR43300">
    <property type="entry name" value="ACETYLTRANSFERASE"/>
    <property type="match status" value="1"/>
</dbReference>
<accession>A0A413YH53</accession>
<evidence type="ECO:0000313" key="2">
    <source>
        <dbReference type="Proteomes" id="UP000284742"/>
    </source>
</evidence>
<dbReference type="RefSeq" id="WP_021840019.1">
    <property type="nucleotide sequence ID" value="NZ_JBBNPT010000015.1"/>
</dbReference>
<organism evidence="1 2">
    <name type="scientific">Dorea formicigenerans</name>
    <dbReference type="NCBI Taxonomy" id="39486"/>
    <lineage>
        <taxon>Bacteria</taxon>
        <taxon>Bacillati</taxon>
        <taxon>Bacillota</taxon>
        <taxon>Clostridia</taxon>
        <taxon>Lachnospirales</taxon>
        <taxon>Lachnospiraceae</taxon>
        <taxon>Dorea</taxon>
    </lineage>
</organism>
<dbReference type="Pfam" id="PF00132">
    <property type="entry name" value="Hexapep"/>
    <property type="match status" value="1"/>
</dbReference>
<dbReference type="InterPro" id="IPR050179">
    <property type="entry name" value="Trans_hexapeptide_repeat"/>
</dbReference>
<dbReference type="Pfam" id="PF14602">
    <property type="entry name" value="Hexapep_2"/>
    <property type="match status" value="1"/>
</dbReference>
<name>A0A413YH53_9FIRM</name>
<dbReference type="AlphaFoldDB" id="A0A413YH53"/>
<evidence type="ECO:0008006" key="3">
    <source>
        <dbReference type="Google" id="ProtNLM"/>
    </source>
</evidence>
<proteinExistence type="predicted"/>
<protein>
    <recommendedName>
        <fullName evidence="3">UDP-3-O-(3-hydroxymyristoyl)glucosamine N-acyltransferase</fullName>
    </recommendedName>
</protein>
<reference evidence="1 2" key="1">
    <citation type="submission" date="2018-08" db="EMBL/GenBank/DDBJ databases">
        <title>A genome reference for cultivated species of the human gut microbiota.</title>
        <authorList>
            <person name="Zou Y."/>
            <person name="Xue W."/>
            <person name="Luo G."/>
        </authorList>
    </citation>
    <scope>NUCLEOTIDE SEQUENCE [LARGE SCALE GENOMIC DNA]</scope>
    <source>
        <strain evidence="1 2">AM37-5</strain>
    </source>
</reference>
<dbReference type="Proteomes" id="UP000284742">
    <property type="component" value="Unassembled WGS sequence"/>
</dbReference>
<dbReference type="InterPro" id="IPR001451">
    <property type="entry name" value="Hexapep"/>
</dbReference>
<evidence type="ECO:0000313" key="1">
    <source>
        <dbReference type="EMBL" id="RHC03585.1"/>
    </source>
</evidence>
<gene>
    <name evidence="1" type="ORF">DW860_14570</name>
</gene>
<dbReference type="SUPFAM" id="SSF51161">
    <property type="entry name" value="Trimeric LpxA-like enzymes"/>
    <property type="match status" value="1"/>
</dbReference>
<dbReference type="Gene3D" id="2.160.10.10">
    <property type="entry name" value="Hexapeptide repeat proteins"/>
    <property type="match status" value="2"/>
</dbReference>
<dbReference type="EMBL" id="QSHK01000014">
    <property type="protein sequence ID" value="RHC03585.1"/>
    <property type="molecule type" value="Genomic_DNA"/>
</dbReference>